<evidence type="ECO:0000256" key="1">
    <source>
        <dbReference type="ARBA" id="ARBA00006739"/>
    </source>
</evidence>
<dbReference type="PANTHER" id="PTHR22916">
    <property type="entry name" value="GLYCOSYLTRANSFERASE"/>
    <property type="match status" value="1"/>
</dbReference>
<feature type="domain" description="Glycosyltransferase 2-like" evidence="4">
    <location>
        <begin position="8"/>
        <end position="173"/>
    </location>
</feature>
<evidence type="ECO:0000259" key="4">
    <source>
        <dbReference type="Pfam" id="PF00535"/>
    </source>
</evidence>
<reference evidence="5 6" key="1">
    <citation type="submission" date="2017-11" db="EMBL/GenBank/DDBJ databases">
        <title>Comparitive Functional Genomics of Dry Heat Resistant strains isolated from the Viking Spacecraft.</title>
        <authorList>
            <person name="Seuylemezian A."/>
            <person name="Cooper K."/>
            <person name="Vaishampayan P."/>
        </authorList>
    </citation>
    <scope>NUCLEOTIDE SEQUENCE [LARGE SCALE GENOMIC DNA]</scope>
    <source>
        <strain evidence="5 6">V32-6</strain>
    </source>
</reference>
<keyword evidence="6" id="KW-1185">Reference proteome</keyword>
<organism evidence="5 6">
    <name type="scientific">Neobacillus cucumis</name>
    <dbReference type="NCBI Taxonomy" id="1740721"/>
    <lineage>
        <taxon>Bacteria</taxon>
        <taxon>Bacillati</taxon>
        <taxon>Bacillota</taxon>
        <taxon>Bacilli</taxon>
        <taxon>Bacillales</taxon>
        <taxon>Bacillaceae</taxon>
        <taxon>Neobacillus</taxon>
    </lineage>
</organism>
<dbReference type="InterPro" id="IPR001173">
    <property type="entry name" value="Glyco_trans_2-like"/>
</dbReference>
<evidence type="ECO:0000256" key="3">
    <source>
        <dbReference type="ARBA" id="ARBA00022679"/>
    </source>
</evidence>
<keyword evidence="3" id="KW-0808">Transferase</keyword>
<dbReference type="AlphaFoldDB" id="A0A2N5H6I3"/>
<dbReference type="OrthoDB" id="396512at2"/>
<dbReference type="InterPro" id="IPR029044">
    <property type="entry name" value="Nucleotide-diphossugar_trans"/>
</dbReference>
<accession>A0A2N5H6I3</accession>
<proteinExistence type="inferred from homology"/>
<comment type="caution">
    <text evidence="5">The sequence shown here is derived from an EMBL/GenBank/DDBJ whole genome shotgun (WGS) entry which is preliminary data.</text>
</comment>
<dbReference type="Pfam" id="PF00535">
    <property type="entry name" value="Glycos_transf_2"/>
    <property type="match status" value="1"/>
</dbReference>
<dbReference type="SUPFAM" id="SSF53448">
    <property type="entry name" value="Nucleotide-diphospho-sugar transferases"/>
    <property type="match status" value="1"/>
</dbReference>
<gene>
    <name evidence="5" type="ORF">CVD27_27440</name>
</gene>
<sequence>MEGGNLVSVIIPVFNAENYLSRCIESILGQTLTSFELILINDGSVDSSGDICNAYASLDERIKVVHIDNHGPGYARNIGLEMAKGKYIQFTDSDDTLPPNYIEALYHRVEHENTDLVVCGITNVKNNKEMNKFKIEDLLSNQNKPLIELFVHLLEKGLAYSSCNKLYRNDLIQKDKIKFGTEFKLGEDALFNISYLKKSNKISFENSVYYEYHQNNGSLVHKYVQNKYEIQMYLYEKLKKLVDEGTNIHTNENMYLYYQYEFSFVFINYYLPGCPMSPTERKKMIYEIIHDDIIQEIFKVPNERSNLQKMIRTLVRIRNATVMDIFLRAFRRRYL</sequence>
<evidence type="ECO:0000313" key="5">
    <source>
        <dbReference type="EMBL" id="PLS01118.1"/>
    </source>
</evidence>
<keyword evidence="2" id="KW-0328">Glycosyltransferase</keyword>
<evidence type="ECO:0000313" key="6">
    <source>
        <dbReference type="Proteomes" id="UP000234950"/>
    </source>
</evidence>
<protein>
    <recommendedName>
        <fullName evidence="4">Glycosyltransferase 2-like domain-containing protein</fullName>
    </recommendedName>
</protein>
<dbReference type="PANTHER" id="PTHR22916:SF51">
    <property type="entry name" value="GLYCOSYLTRANSFERASE EPSH-RELATED"/>
    <property type="match status" value="1"/>
</dbReference>
<name>A0A2N5H6I3_9BACI</name>
<dbReference type="GO" id="GO:0016757">
    <property type="term" value="F:glycosyltransferase activity"/>
    <property type="evidence" value="ECO:0007669"/>
    <property type="project" value="UniProtKB-KW"/>
</dbReference>
<dbReference type="Proteomes" id="UP000234950">
    <property type="component" value="Unassembled WGS sequence"/>
</dbReference>
<dbReference type="Gene3D" id="3.90.550.10">
    <property type="entry name" value="Spore Coat Polysaccharide Biosynthesis Protein SpsA, Chain A"/>
    <property type="match status" value="1"/>
</dbReference>
<comment type="similarity">
    <text evidence="1">Belongs to the glycosyltransferase 2 family.</text>
</comment>
<dbReference type="EMBL" id="PGVE01000107">
    <property type="protein sequence ID" value="PLS01118.1"/>
    <property type="molecule type" value="Genomic_DNA"/>
</dbReference>
<dbReference type="CDD" id="cd00761">
    <property type="entry name" value="Glyco_tranf_GTA_type"/>
    <property type="match status" value="1"/>
</dbReference>
<evidence type="ECO:0000256" key="2">
    <source>
        <dbReference type="ARBA" id="ARBA00022676"/>
    </source>
</evidence>
<dbReference type="RefSeq" id="WP_101652409.1">
    <property type="nucleotide sequence ID" value="NZ_PGVE01000107.1"/>
</dbReference>